<keyword evidence="2" id="KW-0812">Transmembrane</keyword>
<evidence type="ECO:0000256" key="1">
    <source>
        <dbReference type="SAM" id="MobiDB-lite"/>
    </source>
</evidence>
<evidence type="ECO:0000256" key="2">
    <source>
        <dbReference type="SAM" id="Phobius"/>
    </source>
</evidence>
<feature type="region of interest" description="Disordered" evidence="1">
    <location>
        <begin position="57"/>
        <end position="78"/>
    </location>
</feature>
<keyword evidence="4" id="KW-1185">Reference proteome</keyword>
<name>A0A2U8E1X9_9BACT</name>
<dbReference type="AlphaFoldDB" id="A0A2U8E1X9"/>
<feature type="transmembrane region" description="Helical" evidence="2">
    <location>
        <begin position="6"/>
        <end position="22"/>
    </location>
</feature>
<keyword evidence="2" id="KW-0472">Membrane</keyword>
<reference evidence="3 4" key="1">
    <citation type="journal article" date="2018" name="Syst. Appl. Microbiol.">
        <title>Ereboglobus luteus gen. nov. sp. nov. from cockroach guts, and new insights into the oxygen relationship of the genera Opitutus and Didymococcus (Verrucomicrobia: Opitutaceae).</title>
        <authorList>
            <person name="Tegtmeier D."/>
            <person name="Belitz A."/>
            <person name="Radek R."/>
            <person name="Heimerl T."/>
            <person name="Brune A."/>
        </authorList>
    </citation>
    <scope>NUCLEOTIDE SEQUENCE [LARGE SCALE GENOMIC DNA]</scope>
    <source>
        <strain evidence="3 4">Ho45</strain>
    </source>
</reference>
<organism evidence="3 4">
    <name type="scientific">Ereboglobus luteus</name>
    <dbReference type="NCBI Taxonomy" id="1796921"/>
    <lineage>
        <taxon>Bacteria</taxon>
        <taxon>Pseudomonadati</taxon>
        <taxon>Verrucomicrobiota</taxon>
        <taxon>Opitutia</taxon>
        <taxon>Opitutales</taxon>
        <taxon>Opitutaceae</taxon>
        <taxon>Ereboglobus</taxon>
    </lineage>
</organism>
<sequence length="176" mass="20210">MNRLLYIGIPVVLMVAFLFIYADSKKKIEAAQEKARIEKATEDKRIADEKEALRIRNKENADKADARRRADEAEKELKKKQEYEAGLQKIRDEEATFTADLNKYKKEIAELETELDKIRAEKEKLSRESIDLSKEIAAAYIERQNAEMEVQRYAAMVARRANDSPLARPPAVAPAQ</sequence>
<accession>A0A2U8E1X9</accession>
<evidence type="ECO:0000313" key="3">
    <source>
        <dbReference type="EMBL" id="AWI08889.1"/>
    </source>
</evidence>
<dbReference type="RefSeq" id="WP_108824701.1">
    <property type="nucleotide sequence ID" value="NZ_CP023004.1"/>
</dbReference>
<dbReference type="Proteomes" id="UP000244896">
    <property type="component" value="Chromosome"/>
</dbReference>
<dbReference type="OrthoDB" id="199825at2"/>
<dbReference type="EMBL" id="CP023004">
    <property type="protein sequence ID" value="AWI08889.1"/>
    <property type="molecule type" value="Genomic_DNA"/>
</dbReference>
<protein>
    <submittedName>
        <fullName evidence="3">Uncharacterized protein</fullName>
    </submittedName>
</protein>
<keyword evidence="2" id="KW-1133">Transmembrane helix</keyword>
<proteinExistence type="predicted"/>
<dbReference type="KEGG" id="elut:CKA38_06145"/>
<gene>
    <name evidence="3" type="ORF">CKA38_06145</name>
</gene>
<evidence type="ECO:0000313" key="4">
    <source>
        <dbReference type="Proteomes" id="UP000244896"/>
    </source>
</evidence>